<reference evidence="2" key="1">
    <citation type="journal article" date="2024" name="Proc. Natl. Acad. Sci. U.S.A.">
        <title>Extraordinary preservation of gene collinearity over three hundred million years revealed in homosporous lycophytes.</title>
        <authorList>
            <person name="Li C."/>
            <person name="Wickell D."/>
            <person name="Kuo L.Y."/>
            <person name="Chen X."/>
            <person name="Nie B."/>
            <person name="Liao X."/>
            <person name="Peng D."/>
            <person name="Ji J."/>
            <person name="Jenkins J."/>
            <person name="Williams M."/>
            <person name="Shu S."/>
            <person name="Plott C."/>
            <person name="Barry K."/>
            <person name="Rajasekar S."/>
            <person name="Grimwood J."/>
            <person name="Han X."/>
            <person name="Sun S."/>
            <person name="Hou Z."/>
            <person name="He W."/>
            <person name="Dai G."/>
            <person name="Sun C."/>
            <person name="Schmutz J."/>
            <person name="Leebens-Mack J.H."/>
            <person name="Li F.W."/>
            <person name="Wang L."/>
        </authorList>
    </citation>
    <scope>NUCLEOTIDE SEQUENCE [LARGE SCALE GENOMIC DNA]</scope>
    <source>
        <strain evidence="2">cv. PW_Plant_1</strain>
    </source>
</reference>
<dbReference type="EMBL" id="CM055100">
    <property type="protein sequence ID" value="KAJ7544393.1"/>
    <property type="molecule type" value="Genomic_DNA"/>
</dbReference>
<keyword evidence="2" id="KW-1185">Reference proteome</keyword>
<accession>A0ACC2CQQ0</accession>
<comment type="caution">
    <text evidence="1">The sequence shown here is derived from an EMBL/GenBank/DDBJ whole genome shotgun (WGS) entry which is preliminary data.</text>
</comment>
<sequence length="102" mass="11712">MREESKASLARQMMSLRKFFNLLIQLLKSCHCHLLGALQNAVEDEECYCPSLPEFPQGVHEKDTTELFDEEYSHSVYEPVSNDMSFTKIMGEPSLQGQNIIK</sequence>
<evidence type="ECO:0000313" key="1">
    <source>
        <dbReference type="EMBL" id="KAJ7544393.1"/>
    </source>
</evidence>
<name>A0ACC2CQQ0_DIPCM</name>
<proteinExistence type="predicted"/>
<organism evidence="1 2">
    <name type="scientific">Diphasiastrum complanatum</name>
    <name type="common">Issler's clubmoss</name>
    <name type="synonym">Lycopodium complanatum</name>
    <dbReference type="NCBI Taxonomy" id="34168"/>
    <lineage>
        <taxon>Eukaryota</taxon>
        <taxon>Viridiplantae</taxon>
        <taxon>Streptophyta</taxon>
        <taxon>Embryophyta</taxon>
        <taxon>Tracheophyta</taxon>
        <taxon>Lycopodiopsida</taxon>
        <taxon>Lycopodiales</taxon>
        <taxon>Lycopodiaceae</taxon>
        <taxon>Lycopodioideae</taxon>
        <taxon>Diphasiastrum</taxon>
    </lineage>
</organism>
<protein>
    <submittedName>
        <fullName evidence="1">Uncharacterized protein</fullName>
    </submittedName>
</protein>
<evidence type="ECO:0000313" key="2">
    <source>
        <dbReference type="Proteomes" id="UP001162992"/>
    </source>
</evidence>
<gene>
    <name evidence="1" type="ORF">O6H91_09G077200</name>
</gene>
<dbReference type="Proteomes" id="UP001162992">
    <property type="component" value="Chromosome 9"/>
</dbReference>